<evidence type="ECO:0000259" key="2">
    <source>
        <dbReference type="Pfam" id="PF04542"/>
    </source>
</evidence>
<dbReference type="NCBIfam" id="TIGR02937">
    <property type="entry name" value="sigma70-ECF"/>
    <property type="match status" value="1"/>
</dbReference>
<dbReference type="InterPro" id="IPR007627">
    <property type="entry name" value="RNA_pol_sigma70_r2"/>
</dbReference>
<comment type="subunit">
    <text evidence="1">Interacts transiently with the RNA polymerase catalytic core formed by RpoA, RpoB, RpoC and RpoZ (2 alpha, 1 beta, 1 beta' and 1 omega subunit) to form the RNA polymerase holoenzyme that can initiate transcription.</text>
</comment>
<dbReference type="Gene3D" id="1.10.1740.10">
    <property type="match status" value="1"/>
</dbReference>
<sequence>MVPQQPEATSSIFNRLRPRLIRIAYRMLGSVAEAEDIVQEGFIRWHQADRSEVRSEEAFLVRIVTRLCLDHLKSARVRRETYVGSWLPEPIFDPSEEETDADITLTLMMALERLSPLERAAFLLHDVFGQDFNEVAQAIGRDPASCRQLASRARTHVQQAKPRFPVSDEQGRNIAQAFYNASRSGDMQALQALLADDVVMYADGGGNRTSTINPIYSRAKVGRFFDGIGRTAGYRFSPLLYEGLVDGLPGFVTTEFDGLPQTTALEIEDGKIKAIYIVRNPEKLRHLQFAQAIPGGSA</sequence>
<dbReference type="Gene3D" id="1.10.10.10">
    <property type="entry name" value="Winged helix-like DNA-binding domain superfamily/Winged helix DNA-binding domain"/>
    <property type="match status" value="1"/>
</dbReference>
<dbReference type="InterPro" id="IPR013324">
    <property type="entry name" value="RNA_pol_sigma_r3/r4-like"/>
</dbReference>
<proteinExistence type="predicted"/>
<gene>
    <name evidence="4" type="ORF">HQ945_02240</name>
</gene>
<dbReference type="EMBL" id="JABUMX010000001">
    <property type="protein sequence ID" value="NTS30061.1"/>
    <property type="molecule type" value="Genomic_DNA"/>
</dbReference>
<keyword evidence="5" id="KW-1185">Reference proteome</keyword>
<dbReference type="GO" id="GO:0016987">
    <property type="term" value="F:sigma factor activity"/>
    <property type="evidence" value="ECO:0007669"/>
    <property type="project" value="InterPro"/>
</dbReference>
<dbReference type="InterPro" id="IPR013325">
    <property type="entry name" value="RNA_pol_sigma_r2"/>
</dbReference>
<dbReference type="InterPro" id="IPR036388">
    <property type="entry name" value="WH-like_DNA-bd_sf"/>
</dbReference>
<dbReference type="InterPro" id="IPR013249">
    <property type="entry name" value="RNA_pol_sigma70_r4_t2"/>
</dbReference>
<dbReference type="SUPFAM" id="SSF88946">
    <property type="entry name" value="Sigma2 domain of RNA polymerase sigma factors"/>
    <property type="match status" value="1"/>
</dbReference>
<dbReference type="PANTHER" id="PTHR30173">
    <property type="entry name" value="SIGMA 19 FACTOR"/>
    <property type="match status" value="1"/>
</dbReference>
<protein>
    <submittedName>
        <fullName evidence="4">Sigma-70 family RNA polymerase sigma factor</fullName>
    </submittedName>
</protein>
<evidence type="ECO:0000259" key="3">
    <source>
        <dbReference type="Pfam" id="PF08281"/>
    </source>
</evidence>
<dbReference type="SUPFAM" id="SSF88659">
    <property type="entry name" value="Sigma3 and sigma4 domains of RNA polymerase sigma factors"/>
    <property type="match status" value="1"/>
</dbReference>
<dbReference type="InterPro" id="IPR032710">
    <property type="entry name" value="NTF2-like_dom_sf"/>
</dbReference>
<dbReference type="Proteomes" id="UP000550508">
    <property type="component" value="Unassembled WGS sequence"/>
</dbReference>
<accession>A0A849VJW3</accession>
<reference evidence="4 5" key="1">
    <citation type="submission" date="2020-05" db="EMBL/GenBank/DDBJ databases">
        <authorList>
            <person name="Kim M.K."/>
        </authorList>
    </citation>
    <scope>NUCLEOTIDE SEQUENCE [LARGE SCALE GENOMIC DNA]</scope>
    <source>
        <strain evidence="4 5">BT25</strain>
    </source>
</reference>
<dbReference type="SUPFAM" id="SSF54427">
    <property type="entry name" value="NTF2-like"/>
    <property type="match status" value="1"/>
</dbReference>
<name>A0A849VJW3_9HYPH</name>
<dbReference type="Pfam" id="PF04542">
    <property type="entry name" value="Sigma70_r2"/>
    <property type="match status" value="1"/>
</dbReference>
<feature type="domain" description="RNA polymerase sigma factor 70 region 4 type 2" evidence="3">
    <location>
        <begin position="107"/>
        <end position="156"/>
    </location>
</feature>
<feature type="domain" description="RNA polymerase sigma-70 region 2" evidence="2">
    <location>
        <begin position="13"/>
        <end position="76"/>
    </location>
</feature>
<evidence type="ECO:0000313" key="4">
    <source>
        <dbReference type="EMBL" id="NTS30061.1"/>
    </source>
</evidence>
<dbReference type="GO" id="GO:0003677">
    <property type="term" value="F:DNA binding"/>
    <property type="evidence" value="ECO:0007669"/>
    <property type="project" value="InterPro"/>
</dbReference>
<dbReference type="PANTHER" id="PTHR30173:SF36">
    <property type="entry name" value="ECF RNA POLYMERASE SIGMA FACTOR SIGJ"/>
    <property type="match status" value="1"/>
</dbReference>
<dbReference type="InterPro" id="IPR052704">
    <property type="entry name" value="ECF_Sigma-70_Domain"/>
</dbReference>
<organism evidence="4 5">
    <name type="scientific">Phyllobacterium pellucidum</name>
    <dbReference type="NCBI Taxonomy" id="2740464"/>
    <lineage>
        <taxon>Bacteria</taxon>
        <taxon>Pseudomonadati</taxon>
        <taxon>Pseudomonadota</taxon>
        <taxon>Alphaproteobacteria</taxon>
        <taxon>Hyphomicrobiales</taxon>
        <taxon>Phyllobacteriaceae</taxon>
        <taxon>Phyllobacterium</taxon>
    </lineage>
</organism>
<dbReference type="InterPro" id="IPR014284">
    <property type="entry name" value="RNA_pol_sigma-70_dom"/>
</dbReference>
<dbReference type="Pfam" id="PF08281">
    <property type="entry name" value="Sigma70_r4_2"/>
    <property type="match status" value="1"/>
</dbReference>
<comment type="caution">
    <text evidence="4">The sequence shown here is derived from an EMBL/GenBank/DDBJ whole genome shotgun (WGS) entry which is preliminary data.</text>
</comment>
<dbReference type="NCBIfam" id="NF007214">
    <property type="entry name" value="PRK09636.1"/>
    <property type="match status" value="1"/>
</dbReference>
<dbReference type="AlphaFoldDB" id="A0A849VJW3"/>
<evidence type="ECO:0000256" key="1">
    <source>
        <dbReference type="ARBA" id="ARBA00011344"/>
    </source>
</evidence>
<dbReference type="Gene3D" id="3.10.450.50">
    <property type="match status" value="1"/>
</dbReference>
<evidence type="ECO:0000313" key="5">
    <source>
        <dbReference type="Proteomes" id="UP000550508"/>
    </source>
</evidence>
<dbReference type="GO" id="GO:0006352">
    <property type="term" value="P:DNA-templated transcription initiation"/>
    <property type="evidence" value="ECO:0007669"/>
    <property type="project" value="InterPro"/>
</dbReference>